<dbReference type="CDD" id="cd02231">
    <property type="entry name" value="cupin_BLL6423-like"/>
    <property type="match status" value="1"/>
</dbReference>
<proteinExistence type="predicted"/>
<dbReference type="EMBL" id="JAGPXC010000015">
    <property type="protein sequence ID" value="KAH6638615.1"/>
    <property type="molecule type" value="Genomic_DNA"/>
</dbReference>
<keyword evidence="2" id="KW-1185">Reference proteome</keyword>
<name>A0A9P8RE62_9PEZI</name>
<dbReference type="PANTHER" id="PTHR36156">
    <property type="entry name" value="SLR2101 PROTEIN"/>
    <property type="match status" value="1"/>
</dbReference>
<accession>A0A9P8RE62</accession>
<dbReference type="AlphaFoldDB" id="A0A9P8RE62"/>
<dbReference type="GeneID" id="70137592"/>
<reference evidence="1" key="1">
    <citation type="journal article" date="2021" name="Nat. Commun.">
        <title>Genetic determinants of endophytism in the Arabidopsis root mycobiome.</title>
        <authorList>
            <person name="Mesny F."/>
            <person name="Miyauchi S."/>
            <person name="Thiergart T."/>
            <person name="Pickel B."/>
            <person name="Atanasova L."/>
            <person name="Karlsson M."/>
            <person name="Huettel B."/>
            <person name="Barry K.W."/>
            <person name="Haridas S."/>
            <person name="Chen C."/>
            <person name="Bauer D."/>
            <person name="Andreopoulos W."/>
            <person name="Pangilinan J."/>
            <person name="LaButti K."/>
            <person name="Riley R."/>
            <person name="Lipzen A."/>
            <person name="Clum A."/>
            <person name="Drula E."/>
            <person name="Henrissat B."/>
            <person name="Kohler A."/>
            <person name="Grigoriev I.V."/>
            <person name="Martin F.M."/>
            <person name="Hacquard S."/>
        </authorList>
    </citation>
    <scope>NUCLEOTIDE SEQUENCE</scope>
    <source>
        <strain evidence="1">MPI-SDFR-AT-0073</strain>
    </source>
</reference>
<protein>
    <submittedName>
        <fullName evidence="1">Cupin domain-containing protein</fullName>
    </submittedName>
</protein>
<gene>
    <name evidence="1" type="ORF">BKA67DRAFT_671740</name>
</gene>
<dbReference type="InterPro" id="IPR014710">
    <property type="entry name" value="RmlC-like_jellyroll"/>
</dbReference>
<comment type="caution">
    <text evidence="1">The sequence shown here is derived from an EMBL/GenBank/DDBJ whole genome shotgun (WGS) entry which is preliminary data.</text>
</comment>
<evidence type="ECO:0000313" key="1">
    <source>
        <dbReference type="EMBL" id="KAH6638615.1"/>
    </source>
</evidence>
<dbReference type="SUPFAM" id="SSF51182">
    <property type="entry name" value="RmlC-like cupins"/>
    <property type="match status" value="1"/>
</dbReference>
<sequence length="198" mass="22155">MASAPAPHPEYEVQSFPAPGLRQIVRHITGNTDDGQSRFLESNSGEHYRFMVENRAVANIIYSTQETPVDLNGNKDITLAHEKEPPFHYPSGSILRMIDFGPDVESPWHRAMTIDYGVVVEGLFELSLDSGEKRILRPGDVSVQRATRHKWKNIHGNGTLPSRIVFFLLDCKEVVVGGKKVEGDLGDLHKEYAGRGNY</sequence>
<dbReference type="InterPro" id="IPR047142">
    <property type="entry name" value="OryJ/VirC-like"/>
</dbReference>
<evidence type="ECO:0000313" key="2">
    <source>
        <dbReference type="Proteomes" id="UP000758603"/>
    </source>
</evidence>
<organism evidence="1 2">
    <name type="scientific">Truncatella angustata</name>
    <dbReference type="NCBI Taxonomy" id="152316"/>
    <lineage>
        <taxon>Eukaryota</taxon>
        <taxon>Fungi</taxon>
        <taxon>Dikarya</taxon>
        <taxon>Ascomycota</taxon>
        <taxon>Pezizomycotina</taxon>
        <taxon>Sordariomycetes</taxon>
        <taxon>Xylariomycetidae</taxon>
        <taxon>Amphisphaeriales</taxon>
        <taxon>Sporocadaceae</taxon>
        <taxon>Truncatella</taxon>
    </lineage>
</organism>
<dbReference type="PANTHER" id="PTHR36156:SF2">
    <property type="entry name" value="CUPIN TYPE-2 DOMAIN-CONTAINING PROTEIN"/>
    <property type="match status" value="1"/>
</dbReference>
<dbReference type="RefSeq" id="XP_045950887.1">
    <property type="nucleotide sequence ID" value="XM_046108701.1"/>
</dbReference>
<dbReference type="Gene3D" id="2.60.120.10">
    <property type="entry name" value="Jelly Rolls"/>
    <property type="match status" value="1"/>
</dbReference>
<dbReference type="Proteomes" id="UP000758603">
    <property type="component" value="Unassembled WGS sequence"/>
</dbReference>
<dbReference type="OrthoDB" id="5840532at2759"/>
<dbReference type="InterPro" id="IPR011051">
    <property type="entry name" value="RmlC_Cupin_sf"/>
</dbReference>